<organism evidence="2 3">
    <name type="scientific">Dentipellis fragilis</name>
    <dbReference type="NCBI Taxonomy" id="205917"/>
    <lineage>
        <taxon>Eukaryota</taxon>
        <taxon>Fungi</taxon>
        <taxon>Dikarya</taxon>
        <taxon>Basidiomycota</taxon>
        <taxon>Agaricomycotina</taxon>
        <taxon>Agaricomycetes</taxon>
        <taxon>Russulales</taxon>
        <taxon>Hericiaceae</taxon>
        <taxon>Dentipellis</taxon>
    </lineage>
</organism>
<comment type="caution">
    <text evidence="2">The sequence shown here is derived from an EMBL/GenBank/DDBJ whole genome shotgun (WGS) entry which is preliminary data.</text>
</comment>
<protein>
    <submittedName>
        <fullName evidence="2">Uncharacterized protein</fullName>
    </submittedName>
</protein>
<sequence length="407" mass="44975">MLARDTAVVPRCHNEGRLWIATSARCPGQCPFATSAILCDSRFFLLAMCPLPRSHLLVPSCPNPLAHSHKHAASDLSRSLLPPLSSTRSEGRERYPPTRTTPSSLITRDETLMFAGGGTTSYLGSDLSLGAISNNAILFTLSASCLTVLRCVGLNALFNPFPLSPLHVSLIVIFCAILHALFDDPIAFVTSIHFLMISTTLCEPGATSPGRTPTGPMVLRRTISKPDMAVFERAARRTEERRFVDVPIPLHPRRWSLEAKEEMRTVWAPIQLPDALFPDGVLPLPPTLEWGFPITLQDAIQLGSMSHSQPRTEHADDRKSLHLGSRYLTDVVGCVIHFRVTLNAPYPGGIVVSLSDNYNIRELWRSEEITKKHIGRLSTVLGLTDGFGPRWYVNATQPNWRYDGSKP</sequence>
<dbReference type="EMBL" id="SEOQ01000162">
    <property type="protein sequence ID" value="TFY68430.1"/>
    <property type="molecule type" value="Genomic_DNA"/>
</dbReference>
<evidence type="ECO:0000313" key="2">
    <source>
        <dbReference type="EMBL" id="TFY68430.1"/>
    </source>
</evidence>
<gene>
    <name evidence="2" type="ORF">EVG20_g3553</name>
</gene>
<name>A0A4Y9Z325_9AGAM</name>
<evidence type="ECO:0000313" key="3">
    <source>
        <dbReference type="Proteomes" id="UP000298327"/>
    </source>
</evidence>
<evidence type="ECO:0000256" key="1">
    <source>
        <dbReference type="SAM" id="MobiDB-lite"/>
    </source>
</evidence>
<feature type="region of interest" description="Disordered" evidence="1">
    <location>
        <begin position="72"/>
        <end position="102"/>
    </location>
</feature>
<accession>A0A4Y9Z325</accession>
<dbReference type="Proteomes" id="UP000298327">
    <property type="component" value="Unassembled WGS sequence"/>
</dbReference>
<proteinExistence type="predicted"/>
<keyword evidence="3" id="KW-1185">Reference proteome</keyword>
<feature type="compositionally biased region" description="Low complexity" evidence="1">
    <location>
        <begin position="74"/>
        <end position="88"/>
    </location>
</feature>
<reference evidence="2 3" key="1">
    <citation type="submission" date="2019-02" db="EMBL/GenBank/DDBJ databases">
        <title>Genome sequencing of the rare red list fungi Dentipellis fragilis.</title>
        <authorList>
            <person name="Buettner E."/>
            <person name="Kellner H."/>
        </authorList>
    </citation>
    <scope>NUCLEOTIDE SEQUENCE [LARGE SCALE GENOMIC DNA]</scope>
    <source>
        <strain evidence="2 3">DSM 105465</strain>
    </source>
</reference>
<dbReference type="AlphaFoldDB" id="A0A4Y9Z325"/>